<dbReference type="PANTHER" id="PTHR14413:SF16">
    <property type="entry name" value="LARGE RIBOSOMAL SUBUNIT PROTEIN BL17M"/>
    <property type="match status" value="1"/>
</dbReference>
<dbReference type="GO" id="GO:0006412">
    <property type="term" value="P:translation"/>
    <property type="evidence" value="ECO:0007669"/>
    <property type="project" value="UniProtKB-UniRule"/>
</dbReference>
<dbReference type="HAMAP" id="MF_01368">
    <property type="entry name" value="Ribosomal_bL17"/>
    <property type="match status" value="1"/>
</dbReference>
<keyword evidence="2 4" id="KW-0689">Ribosomal protein</keyword>
<dbReference type="EMBL" id="JACRSS010000003">
    <property type="protein sequence ID" value="MBC8538873.1"/>
    <property type="molecule type" value="Genomic_DNA"/>
</dbReference>
<evidence type="ECO:0000256" key="2">
    <source>
        <dbReference type="ARBA" id="ARBA00022980"/>
    </source>
</evidence>
<dbReference type="InterPro" id="IPR000456">
    <property type="entry name" value="Ribosomal_bL17"/>
</dbReference>
<accession>A0A926DIT6</accession>
<dbReference type="RefSeq" id="WP_249280539.1">
    <property type="nucleotide sequence ID" value="NZ_JACRSS010000003.1"/>
</dbReference>
<dbReference type="AlphaFoldDB" id="A0A926DIT6"/>
<reference evidence="5" key="1">
    <citation type="submission" date="2020-08" db="EMBL/GenBank/DDBJ databases">
        <title>Genome public.</title>
        <authorList>
            <person name="Liu C."/>
            <person name="Sun Q."/>
        </authorList>
    </citation>
    <scope>NUCLEOTIDE SEQUENCE</scope>
    <source>
        <strain evidence="5">NSJ-63</strain>
    </source>
</reference>
<comment type="similarity">
    <text evidence="1 4">Belongs to the bacterial ribosomal protein bL17 family.</text>
</comment>
<proteinExistence type="inferred from homology"/>
<keyword evidence="3 4" id="KW-0687">Ribonucleoprotein</keyword>
<comment type="subunit">
    <text evidence="4">Part of the 50S ribosomal subunit. Contacts protein L32.</text>
</comment>
<dbReference type="InterPro" id="IPR036373">
    <property type="entry name" value="Ribosomal_bL17_sf"/>
</dbReference>
<name>A0A926DIT6_9FIRM</name>
<dbReference type="SUPFAM" id="SSF64263">
    <property type="entry name" value="Prokaryotic ribosomal protein L17"/>
    <property type="match status" value="1"/>
</dbReference>
<organism evidence="5 6">
    <name type="scientific">Guopingia tenuis</name>
    <dbReference type="NCBI Taxonomy" id="2763656"/>
    <lineage>
        <taxon>Bacteria</taxon>
        <taxon>Bacillati</taxon>
        <taxon>Bacillota</taxon>
        <taxon>Clostridia</taxon>
        <taxon>Christensenellales</taxon>
        <taxon>Christensenellaceae</taxon>
        <taxon>Guopingia</taxon>
    </lineage>
</organism>
<dbReference type="GO" id="GO:0003735">
    <property type="term" value="F:structural constituent of ribosome"/>
    <property type="evidence" value="ECO:0007669"/>
    <property type="project" value="InterPro"/>
</dbReference>
<evidence type="ECO:0000313" key="6">
    <source>
        <dbReference type="Proteomes" id="UP000617951"/>
    </source>
</evidence>
<evidence type="ECO:0000313" key="5">
    <source>
        <dbReference type="EMBL" id="MBC8538873.1"/>
    </source>
</evidence>
<dbReference type="Proteomes" id="UP000617951">
    <property type="component" value="Unassembled WGS sequence"/>
</dbReference>
<gene>
    <name evidence="4 5" type="primary">rplQ</name>
    <name evidence="5" type="ORF">H8693_07985</name>
</gene>
<comment type="caution">
    <text evidence="5">The sequence shown here is derived from an EMBL/GenBank/DDBJ whole genome shotgun (WGS) entry which is preliminary data.</text>
</comment>
<dbReference type="Gene3D" id="3.90.1030.10">
    <property type="entry name" value="Ribosomal protein L17"/>
    <property type="match status" value="1"/>
</dbReference>
<evidence type="ECO:0000256" key="4">
    <source>
        <dbReference type="HAMAP-Rule" id="MF_01368"/>
    </source>
</evidence>
<sequence>MAAIKKLNRPSDQRRALMRNQVTALIWNGRIETTAARAKEVRRVAEKLITKAIHQYNNTVVVTKSVKDEKGNIVSKEFENDAPAKLAVRRQLMEYLYDVQETKLPKESKYKYAKRTADNRHPVVEKLFRELAPKYAKRAEEMGQGGGYTRVIKMGPRRGDAAEVVILELV</sequence>
<dbReference type="GO" id="GO:0022625">
    <property type="term" value="C:cytosolic large ribosomal subunit"/>
    <property type="evidence" value="ECO:0007669"/>
    <property type="project" value="TreeGrafter"/>
</dbReference>
<evidence type="ECO:0000256" key="1">
    <source>
        <dbReference type="ARBA" id="ARBA00008777"/>
    </source>
</evidence>
<protein>
    <recommendedName>
        <fullName evidence="4">Large ribosomal subunit protein bL17</fullName>
    </recommendedName>
</protein>
<evidence type="ECO:0000256" key="3">
    <source>
        <dbReference type="ARBA" id="ARBA00023274"/>
    </source>
</evidence>
<dbReference type="PANTHER" id="PTHR14413">
    <property type="entry name" value="RIBOSOMAL PROTEIN L17"/>
    <property type="match status" value="1"/>
</dbReference>
<keyword evidence="6" id="KW-1185">Reference proteome</keyword>
<dbReference type="Pfam" id="PF01196">
    <property type="entry name" value="Ribosomal_L17"/>
    <property type="match status" value="1"/>
</dbReference>